<dbReference type="GO" id="GO:0005886">
    <property type="term" value="C:plasma membrane"/>
    <property type="evidence" value="ECO:0007669"/>
    <property type="project" value="UniProtKB-SubCell"/>
</dbReference>
<evidence type="ECO:0000256" key="8">
    <source>
        <dbReference type="ARBA" id="ARBA00023136"/>
    </source>
</evidence>
<gene>
    <name evidence="11" type="ORF">ABW06_20320</name>
    <name evidence="12" type="ORF">RBJ30_02285</name>
</gene>
<keyword evidence="7 9" id="KW-1133">Transmembrane helix</keyword>
<dbReference type="PATRIC" id="fig|61647.14.peg.200"/>
<sequence>MSDFTRFNSRLREPALPPSMLVAWSLSAMLAAFLIWASLFSLDEVTTGSGKVIPSSHEQVIQSLEGGIIYKLMVHEGDIVERGQQLAQLDRTKTESGVLESASRLNAALATAARLNAEVNGAELHFPEELDDSPELVRQETALYKSRRESLEKGLAGLRQGVALVQRELSMTLPLVKQGAASNVEVLRLQRQKNELENKITEMQNDYYVRSREELSKANAEIEAQRSVMRGREDSLTRLTFVAPVRGIVKDIEVTTVGGVIPPNGKLMTLVPLDDQMLIEAKISPRDVAFIHPGQKALVKITAYDYSIYGGLEGEVTMISPDTLQDEVKRDVYYYRVYIRTNSNHLVNKQHKEFPIFPGMIATVDIKTGSKTVLDYLLKPLNKAKEALRER</sequence>
<keyword evidence="3 9" id="KW-0813">Transport</keyword>
<evidence type="ECO:0000256" key="2">
    <source>
        <dbReference type="ARBA" id="ARBA00009477"/>
    </source>
</evidence>
<dbReference type="EMBL" id="JAVDNV010000001">
    <property type="protein sequence ID" value="MDQ2307934.1"/>
    <property type="molecule type" value="Genomic_DNA"/>
</dbReference>
<comment type="caution">
    <text evidence="11">The sequence shown here is derived from an EMBL/GenBank/DDBJ whole genome shotgun (WGS) entry which is preliminary data.</text>
</comment>
<dbReference type="NCBIfam" id="TIGR01843">
    <property type="entry name" value="type_I_hlyD"/>
    <property type="match status" value="1"/>
</dbReference>
<evidence type="ECO:0000313" key="12">
    <source>
        <dbReference type="EMBL" id="MDQ2307934.1"/>
    </source>
</evidence>
<reference evidence="11 13" key="1">
    <citation type="submission" date="2015-05" db="EMBL/GenBank/DDBJ databases">
        <title>Genome sequences of Pluralibacter gergoviae.</title>
        <authorList>
            <person name="Greninger A.L."/>
            <person name="Miller S."/>
        </authorList>
    </citation>
    <scope>NUCLEOTIDE SEQUENCE [LARGE SCALE GENOMIC DNA]</scope>
    <source>
        <strain evidence="11 13">JS81F13</strain>
    </source>
</reference>
<accession>A0A089PNW3</accession>
<evidence type="ECO:0000313" key="13">
    <source>
        <dbReference type="Proteomes" id="UP000036196"/>
    </source>
</evidence>
<dbReference type="Proteomes" id="UP000036196">
    <property type="component" value="Unassembled WGS sequence"/>
</dbReference>
<proteinExistence type="inferred from homology"/>
<dbReference type="EMBL" id="LDZF01000026">
    <property type="protein sequence ID" value="KMK11671.1"/>
    <property type="molecule type" value="Genomic_DNA"/>
</dbReference>
<reference evidence="12" key="2">
    <citation type="submission" date="2023-08" db="EMBL/GenBank/DDBJ databases">
        <title>WGS of pathogenic bacterial species, Los Angeles County Public Health Laboratories.</title>
        <authorList>
            <person name="Garrigues J.M."/>
            <person name="Green N.M."/>
        </authorList>
    </citation>
    <scope>NUCLEOTIDE SEQUENCE</scope>
    <source>
        <strain evidence="12">LACPHL-BACT-2023-00068</strain>
    </source>
</reference>
<evidence type="ECO:0000256" key="7">
    <source>
        <dbReference type="ARBA" id="ARBA00022989"/>
    </source>
</evidence>
<dbReference type="Gene3D" id="2.40.50.100">
    <property type="match status" value="1"/>
</dbReference>
<feature type="transmembrane region" description="Helical" evidence="9">
    <location>
        <begin position="21"/>
        <end position="42"/>
    </location>
</feature>
<dbReference type="InterPro" id="IPR050739">
    <property type="entry name" value="MFP"/>
</dbReference>
<organism evidence="11 13">
    <name type="scientific">Pluralibacter gergoviae</name>
    <name type="common">Enterobacter gergoviae</name>
    <dbReference type="NCBI Taxonomy" id="61647"/>
    <lineage>
        <taxon>Bacteria</taxon>
        <taxon>Pseudomonadati</taxon>
        <taxon>Pseudomonadota</taxon>
        <taxon>Gammaproteobacteria</taxon>
        <taxon>Enterobacterales</taxon>
        <taxon>Enterobacteriaceae</taxon>
        <taxon>Pluralibacter</taxon>
    </lineage>
</organism>
<dbReference type="STRING" id="61647.LG71_19345"/>
<dbReference type="InterPro" id="IPR006144">
    <property type="entry name" value="Secretion_HlyD_CS"/>
</dbReference>
<keyword evidence="4 9" id="KW-1003">Cell membrane</keyword>
<keyword evidence="5 9" id="KW-0997">Cell inner membrane</keyword>
<dbReference type="RefSeq" id="WP_043084655.1">
    <property type="nucleotide sequence ID" value="NZ_CBCSIS010000001.1"/>
</dbReference>
<dbReference type="InterPro" id="IPR058982">
    <property type="entry name" value="Beta-barrel_AprE"/>
</dbReference>
<dbReference type="GeneID" id="61384503"/>
<evidence type="ECO:0000256" key="3">
    <source>
        <dbReference type="ARBA" id="ARBA00022448"/>
    </source>
</evidence>
<evidence type="ECO:0000256" key="5">
    <source>
        <dbReference type="ARBA" id="ARBA00022519"/>
    </source>
</evidence>
<name>A0A089PNW3_PLUGE</name>
<dbReference type="KEGG" id="pge:LG71_19345"/>
<evidence type="ECO:0000256" key="4">
    <source>
        <dbReference type="ARBA" id="ARBA00022475"/>
    </source>
</evidence>
<dbReference type="Proteomes" id="UP001236270">
    <property type="component" value="Unassembled WGS sequence"/>
</dbReference>
<evidence type="ECO:0000256" key="9">
    <source>
        <dbReference type="RuleBase" id="RU365093"/>
    </source>
</evidence>
<comment type="similarity">
    <text evidence="2 9">Belongs to the membrane fusion protein (MFP) (TC 8.A.1) family.</text>
</comment>
<evidence type="ECO:0000256" key="6">
    <source>
        <dbReference type="ARBA" id="ARBA00022692"/>
    </source>
</evidence>
<dbReference type="GO" id="GO:0009306">
    <property type="term" value="P:protein secretion"/>
    <property type="evidence" value="ECO:0007669"/>
    <property type="project" value="InterPro"/>
</dbReference>
<evidence type="ECO:0000259" key="10">
    <source>
        <dbReference type="Pfam" id="PF26002"/>
    </source>
</evidence>
<dbReference type="PRINTS" id="PR01490">
    <property type="entry name" value="RTXTOXIND"/>
</dbReference>
<keyword evidence="13" id="KW-1185">Reference proteome</keyword>
<dbReference type="PANTHER" id="PTHR30386">
    <property type="entry name" value="MEMBRANE FUSION SUBUNIT OF EMRAB-TOLC MULTIDRUG EFFLUX PUMP"/>
    <property type="match status" value="1"/>
</dbReference>
<dbReference type="Pfam" id="PF26002">
    <property type="entry name" value="Beta-barrel_AprE"/>
    <property type="match status" value="1"/>
</dbReference>
<comment type="subcellular location">
    <subcellularLocation>
        <location evidence="1 9">Cell inner membrane</location>
        <topology evidence="1 9">Single-pass membrane protein</topology>
    </subcellularLocation>
</comment>
<evidence type="ECO:0000313" key="11">
    <source>
        <dbReference type="EMBL" id="KMK11671.1"/>
    </source>
</evidence>
<keyword evidence="6 9" id="KW-0812">Transmembrane</keyword>
<evidence type="ECO:0000256" key="1">
    <source>
        <dbReference type="ARBA" id="ARBA00004377"/>
    </source>
</evidence>
<dbReference type="eggNOG" id="COG0845">
    <property type="taxonomic scope" value="Bacteria"/>
</dbReference>
<dbReference type="PANTHER" id="PTHR30386:SF26">
    <property type="entry name" value="TRANSPORT PROTEIN COMB"/>
    <property type="match status" value="1"/>
</dbReference>
<keyword evidence="8 9" id="KW-0472">Membrane</keyword>
<dbReference type="Gene3D" id="2.40.30.170">
    <property type="match status" value="1"/>
</dbReference>
<dbReference type="OrthoDB" id="9775513at2"/>
<protein>
    <recommendedName>
        <fullName evidence="9">Membrane fusion protein (MFP) family protein</fullName>
    </recommendedName>
</protein>
<dbReference type="PROSITE" id="PS00543">
    <property type="entry name" value="HLYD_FAMILY"/>
    <property type="match status" value="1"/>
</dbReference>
<feature type="domain" description="AprE-like beta-barrel" evidence="10">
    <location>
        <begin position="277"/>
        <end position="369"/>
    </location>
</feature>
<dbReference type="InterPro" id="IPR010129">
    <property type="entry name" value="T1SS_HlyD"/>
</dbReference>
<dbReference type="AlphaFoldDB" id="A0A089PNW3"/>